<comment type="caution">
    <text evidence="1">The sequence shown here is derived from an EMBL/GenBank/DDBJ whole genome shotgun (WGS) entry which is preliminary data.</text>
</comment>
<organism evidence="1 2">
    <name type="scientific">Haladaptatus pallidirubidus</name>
    <dbReference type="NCBI Taxonomy" id="1008152"/>
    <lineage>
        <taxon>Archaea</taxon>
        <taxon>Methanobacteriati</taxon>
        <taxon>Methanobacteriota</taxon>
        <taxon>Stenosarchaea group</taxon>
        <taxon>Halobacteria</taxon>
        <taxon>Halobacteriales</taxon>
        <taxon>Haladaptataceae</taxon>
        <taxon>Haladaptatus</taxon>
    </lineage>
</organism>
<dbReference type="Proteomes" id="UP001501729">
    <property type="component" value="Unassembled WGS sequence"/>
</dbReference>
<evidence type="ECO:0000313" key="2">
    <source>
        <dbReference type="Proteomes" id="UP001501729"/>
    </source>
</evidence>
<dbReference type="AlphaFoldDB" id="A0AAV3UFD1"/>
<accession>A0AAV3UFD1</accession>
<reference evidence="1 2" key="1">
    <citation type="journal article" date="2019" name="Int. J. Syst. Evol. Microbiol.">
        <title>The Global Catalogue of Microorganisms (GCM) 10K type strain sequencing project: providing services to taxonomists for standard genome sequencing and annotation.</title>
        <authorList>
            <consortium name="The Broad Institute Genomics Platform"/>
            <consortium name="The Broad Institute Genome Sequencing Center for Infectious Disease"/>
            <person name="Wu L."/>
            <person name="Ma J."/>
        </authorList>
    </citation>
    <scope>NUCLEOTIDE SEQUENCE [LARGE SCALE GENOMIC DNA]</scope>
    <source>
        <strain evidence="1 2">JCM 17504</strain>
    </source>
</reference>
<evidence type="ECO:0008006" key="3">
    <source>
        <dbReference type="Google" id="ProtNLM"/>
    </source>
</evidence>
<protein>
    <recommendedName>
        <fullName evidence="3">Transposase</fullName>
    </recommendedName>
</protein>
<proteinExistence type="predicted"/>
<sequence>MCSKHISTEFYNQQLRQRLQSVLTRGEWEWLRRKICKQPRDYGAEDGDYTALMEFQFRAM</sequence>
<dbReference type="EMBL" id="BAABKX010000001">
    <property type="protein sequence ID" value="GAA5047099.1"/>
    <property type="molecule type" value="Genomic_DNA"/>
</dbReference>
<keyword evidence="2" id="KW-1185">Reference proteome</keyword>
<gene>
    <name evidence="1" type="ORF">GCM10025751_17210</name>
</gene>
<evidence type="ECO:0000313" key="1">
    <source>
        <dbReference type="EMBL" id="GAA5047099.1"/>
    </source>
</evidence>
<name>A0AAV3UFD1_9EURY</name>